<name>A0A1G2PNV2_TERXR</name>
<dbReference type="SUPFAM" id="SSF52540">
    <property type="entry name" value="P-loop containing nucleoside triphosphate hydrolases"/>
    <property type="match status" value="1"/>
</dbReference>
<dbReference type="Pfam" id="PF13521">
    <property type="entry name" value="AAA_28"/>
    <property type="match status" value="1"/>
</dbReference>
<feature type="domain" description="AAA+ ATPase" evidence="1">
    <location>
        <begin position="2"/>
        <end position="142"/>
    </location>
</feature>
<gene>
    <name evidence="2" type="ORF">A2682_01875</name>
</gene>
<dbReference type="AlphaFoldDB" id="A0A1G2PNV2"/>
<dbReference type="EMBL" id="MHST01000002">
    <property type="protein sequence ID" value="OHA49996.1"/>
    <property type="molecule type" value="Genomic_DNA"/>
</dbReference>
<evidence type="ECO:0000313" key="3">
    <source>
        <dbReference type="Proteomes" id="UP000178690"/>
    </source>
</evidence>
<accession>A0A1G2PNV2</accession>
<dbReference type="STRING" id="1802363.A2682_01875"/>
<dbReference type="InterPro" id="IPR027417">
    <property type="entry name" value="P-loop_NTPase"/>
</dbReference>
<proteinExistence type="predicted"/>
<protein>
    <recommendedName>
        <fullName evidence="1">AAA+ ATPase domain-containing protein</fullName>
    </recommendedName>
</protein>
<dbReference type="InterPro" id="IPR003593">
    <property type="entry name" value="AAA+_ATPase"/>
</dbReference>
<dbReference type="SMART" id="SM00382">
    <property type="entry name" value="AAA"/>
    <property type="match status" value="1"/>
</dbReference>
<evidence type="ECO:0000313" key="2">
    <source>
        <dbReference type="EMBL" id="OHA49996.1"/>
    </source>
</evidence>
<comment type="caution">
    <text evidence="2">The sequence shown here is derived from an EMBL/GenBank/DDBJ whole genome shotgun (WGS) entry which is preliminary data.</text>
</comment>
<dbReference type="InterPro" id="IPR038727">
    <property type="entry name" value="NadR/Ttd14_AAA_dom"/>
</dbReference>
<dbReference type="Proteomes" id="UP000178690">
    <property type="component" value="Unassembled WGS sequence"/>
</dbReference>
<evidence type="ECO:0000259" key="1">
    <source>
        <dbReference type="SMART" id="SM00382"/>
    </source>
</evidence>
<organism evidence="2 3">
    <name type="scientific">Terrybacteria sp. (strain RIFCSPHIGHO2_01_FULL_58_15)</name>
    <dbReference type="NCBI Taxonomy" id="1802363"/>
    <lineage>
        <taxon>Bacteria</taxon>
        <taxon>Candidatus Terryibacteriota</taxon>
    </lineage>
</organism>
<sequence>MKQLVIALAGGPGSGKSTLMHLLTVALGDERYVNPPLPDGTVAEYARTFIDRRIRLEERSINVYDQLLLHRGQKRREDDLLAAGYPVVISDSPTFLQLVYYFEADPLEGVIGSETRDLIRRELERAAHEGIGRYDIIFFLPPVIPFRRDPTRRQEAAEERARISDRIEAFLKLSGARYVTLRQRSRQGRVREALEHLVPLLRELQAPR</sequence>
<dbReference type="Gene3D" id="3.40.50.300">
    <property type="entry name" value="P-loop containing nucleotide triphosphate hydrolases"/>
    <property type="match status" value="1"/>
</dbReference>
<reference evidence="2 3" key="1">
    <citation type="journal article" date="2016" name="Nat. Commun.">
        <title>Thousands of microbial genomes shed light on interconnected biogeochemical processes in an aquifer system.</title>
        <authorList>
            <person name="Anantharaman K."/>
            <person name="Brown C.T."/>
            <person name="Hug L.A."/>
            <person name="Sharon I."/>
            <person name="Castelle C.J."/>
            <person name="Probst A.J."/>
            <person name="Thomas B.C."/>
            <person name="Singh A."/>
            <person name="Wilkins M.J."/>
            <person name="Karaoz U."/>
            <person name="Brodie E.L."/>
            <person name="Williams K.H."/>
            <person name="Hubbard S.S."/>
            <person name="Banfield J.F."/>
        </authorList>
    </citation>
    <scope>NUCLEOTIDE SEQUENCE [LARGE SCALE GENOMIC DNA]</scope>
    <source>
        <strain evidence="3">RIFCSPHIGHO2_01_FULL_58_15</strain>
    </source>
</reference>